<evidence type="ECO:0000256" key="8">
    <source>
        <dbReference type="SAM" id="MobiDB-lite"/>
    </source>
</evidence>
<comment type="subcellular location">
    <subcellularLocation>
        <location evidence="1 7">Cell membrane</location>
        <topology evidence="1 7">Multi-pass membrane protein</topology>
    </subcellularLocation>
</comment>
<organism evidence="10 11">
    <name type="scientific">Exobacillus caeni</name>
    <dbReference type="NCBI Taxonomy" id="2574798"/>
    <lineage>
        <taxon>Bacteria</taxon>
        <taxon>Bacillati</taxon>
        <taxon>Bacillota</taxon>
        <taxon>Bacilli</taxon>
        <taxon>Bacillales</taxon>
        <taxon>Guptibacillaceae</taxon>
        <taxon>Exobacillus</taxon>
    </lineage>
</organism>
<evidence type="ECO:0000256" key="1">
    <source>
        <dbReference type="ARBA" id="ARBA00004651"/>
    </source>
</evidence>
<dbReference type="Gene3D" id="1.10.3720.10">
    <property type="entry name" value="MetI-like"/>
    <property type="match status" value="1"/>
</dbReference>
<evidence type="ECO:0000256" key="6">
    <source>
        <dbReference type="ARBA" id="ARBA00023136"/>
    </source>
</evidence>
<dbReference type="Proteomes" id="UP000308230">
    <property type="component" value="Unassembled WGS sequence"/>
</dbReference>
<dbReference type="InterPro" id="IPR000515">
    <property type="entry name" value="MetI-like"/>
</dbReference>
<comment type="similarity">
    <text evidence="7">Belongs to the binding-protein-dependent transport system permease family.</text>
</comment>
<feature type="domain" description="ABC transmembrane type-1" evidence="9">
    <location>
        <begin position="102"/>
        <end position="291"/>
    </location>
</feature>
<evidence type="ECO:0000259" key="9">
    <source>
        <dbReference type="PROSITE" id="PS50928"/>
    </source>
</evidence>
<dbReference type="PANTHER" id="PTHR43744:SF9">
    <property type="entry name" value="POLYGALACTURONAN_RHAMNOGALACTURONAN TRANSPORT SYSTEM PERMEASE PROTEIN YTCP"/>
    <property type="match status" value="1"/>
</dbReference>
<dbReference type="Pfam" id="PF00528">
    <property type="entry name" value="BPD_transp_1"/>
    <property type="match status" value="1"/>
</dbReference>
<dbReference type="OrthoDB" id="9810086at2"/>
<dbReference type="RefSeq" id="WP_138123624.1">
    <property type="nucleotide sequence ID" value="NZ_SWLG01000003.1"/>
</dbReference>
<sequence>MSLPQQLETQPEMETDKPGKRNKRPKRNRKKPKQKMHVFDYINYTILTILTLATIYPFWYVLVISFSTQEGYYQSAYHLLPNSFSLETYKYAFTNDQVFRSIGISLTVTIGGVLISLVLTAMGAYVLSKQKLKGRKAFFIFMIFTMFFNGGIVPLYILVNSLEMRDTVWALILPMAINTFNLILMMNYFSSLPESLEEAAKIDGCNDFQILFKIVLPSSKPIVMTIVLFYAVFYWNDWFLAMLFISNQDYYPLSLFLRNMIISSQNFMSTGLAIQVPEMLKSAVIVISVVPVMLFYPFVQKYFVQGIMLGSVKE</sequence>
<feature type="transmembrane region" description="Helical" evidence="7">
    <location>
        <begin position="210"/>
        <end position="232"/>
    </location>
</feature>
<dbReference type="PROSITE" id="PS50928">
    <property type="entry name" value="ABC_TM1"/>
    <property type="match status" value="1"/>
</dbReference>
<evidence type="ECO:0000256" key="2">
    <source>
        <dbReference type="ARBA" id="ARBA00022448"/>
    </source>
</evidence>
<accession>A0A5R9F787</accession>
<name>A0A5R9F787_9BACL</name>
<keyword evidence="5 7" id="KW-1133">Transmembrane helix</keyword>
<comment type="caution">
    <text evidence="10">The sequence shown here is derived from an EMBL/GenBank/DDBJ whole genome shotgun (WGS) entry which is preliminary data.</text>
</comment>
<keyword evidence="2 7" id="KW-0813">Transport</keyword>
<feature type="compositionally biased region" description="Basic residues" evidence="8">
    <location>
        <begin position="20"/>
        <end position="32"/>
    </location>
</feature>
<dbReference type="CDD" id="cd06261">
    <property type="entry name" value="TM_PBP2"/>
    <property type="match status" value="1"/>
</dbReference>
<gene>
    <name evidence="10" type="ORF">FCL54_04400</name>
</gene>
<dbReference type="InterPro" id="IPR035906">
    <property type="entry name" value="MetI-like_sf"/>
</dbReference>
<dbReference type="AlphaFoldDB" id="A0A5R9F787"/>
<keyword evidence="6 7" id="KW-0472">Membrane</keyword>
<dbReference type="EMBL" id="SWLG01000003">
    <property type="protein sequence ID" value="TLS38389.1"/>
    <property type="molecule type" value="Genomic_DNA"/>
</dbReference>
<evidence type="ECO:0000313" key="10">
    <source>
        <dbReference type="EMBL" id="TLS38389.1"/>
    </source>
</evidence>
<dbReference type="SUPFAM" id="SSF161098">
    <property type="entry name" value="MetI-like"/>
    <property type="match status" value="1"/>
</dbReference>
<reference evidence="10 11" key="1">
    <citation type="submission" date="2019-04" db="EMBL/GenBank/DDBJ databases">
        <title>Bacillus caeni sp. nov., a bacterium isolated from mangrove sediment.</title>
        <authorList>
            <person name="Huang H."/>
            <person name="Mo K."/>
            <person name="Hu Y."/>
        </authorList>
    </citation>
    <scope>NUCLEOTIDE SEQUENCE [LARGE SCALE GENOMIC DNA]</scope>
    <source>
        <strain evidence="10 11">HB172195</strain>
    </source>
</reference>
<dbReference type="PANTHER" id="PTHR43744">
    <property type="entry name" value="ABC TRANSPORTER PERMEASE PROTEIN MG189-RELATED-RELATED"/>
    <property type="match status" value="1"/>
</dbReference>
<evidence type="ECO:0000256" key="3">
    <source>
        <dbReference type="ARBA" id="ARBA00022475"/>
    </source>
</evidence>
<feature type="region of interest" description="Disordered" evidence="8">
    <location>
        <begin position="1"/>
        <end position="32"/>
    </location>
</feature>
<feature type="transmembrane region" description="Helical" evidence="7">
    <location>
        <begin position="102"/>
        <end position="126"/>
    </location>
</feature>
<feature type="transmembrane region" description="Helical" evidence="7">
    <location>
        <begin position="38"/>
        <end position="59"/>
    </location>
</feature>
<evidence type="ECO:0000256" key="4">
    <source>
        <dbReference type="ARBA" id="ARBA00022692"/>
    </source>
</evidence>
<keyword evidence="4 7" id="KW-0812">Transmembrane</keyword>
<keyword evidence="3" id="KW-1003">Cell membrane</keyword>
<dbReference type="GO" id="GO:0005886">
    <property type="term" value="C:plasma membrane"/>
    <property type="evidence" value="ECO:0007669"/>
    <property type="project" value="UniProtKB-SubCell"/>
</dbReference>
<protein>
    <submittedName>
        <fullName evidence="10">Carbohydrate ABC transporter permease</fullName>
    </submittedName>
</protein>
<evidence type="ECO:0000313" key="11">
    <source>
        <dbReference type="Proteomes" id="UP000308230"/>
    </source>
</evidence>
<feature type="transmembrane region" description="Helical" evidence="7">
    <location>
        <begin position="138"/>
        <end position="157"/>
    </location>
</feature>
<feature type="transmembrane region" description="Helical" evidence="7">
    <location>
        <begin position="279"/>
        <end position="299"/>
    </location>
</feature>
<keyword evidence="11" id="KW-1185">Reference proteome</keyword>
<proteinExistence type="inferred from homology"/>
<feature type="transmembrane region" description="Helical" evidence="7">
    <location>
        <begin position="169"/>
        <end position="189"/>
    </location>
</feature>
<evidence type="ECO:0000256" key="7">
    <source>
        <dbReference type="RuleBase" id="RU363032"/>
    </source>
</evidence>
<evidence type="ECO:0000256" key="5">
    <source>
        <dbReference type="ARBA" id="ARBA00022989"/>
    </source>
</evidence>
<dbReference type="GO" id="GO:0055085">
    <property type="term" value="P:transmembrane transport"/>
    <property type="evidence" value="ECO:0007669"/>
    <property type="project" value="InterPro"/>
</dbReference>